<protein>
    <submittedName>
        <fullName evidence="3">Uu.00g136900.m01.CDS01</fullName>
    </submittedName>
</protein>
<comment type="caution">
    <text evidence="3">The sequence shown here is derived from an EMBL/GenBank/DDBJ whole genome shotgun (WGS) entry which is preliminary data.</text>
</comment>
<dbReference type="EMBL" id="CAUWAG010000012">
    <property type="protein sequence ID" value="CAJ2508664.1"/>
    <property type="molecule type" value="Genomic_DNA"/>
</dbReference>
<dbReference type="AlphaFoldDB" id="A0AAI8VIZ6"/>
<evidence type="ECO:0000313" key="3">
    <source>
        <dbReference type="EMBL" id="CAJ2508664.1"/>
    </source>
</evidence>
<proteinExistence type="predicted"/>
<dbReference type="Proteomes" id="UP001295740">
    <property type="component" value="Unassembled WGS sequence"/>
</dbReference>
<evidence type="ECO:0000256" key="2">
    <source>
        <dbReference type="SAM" id="MobiDB-lite"/>
    </source>
</evidence>
<feature type="coiled-coil region" evidence="1">
    <location>
        <begin position="54"/>
        <end position="88"/>
    </location>
</feature>
<keyword evidence="1" id="KW-0175">Coiled coil</keyword>
<name>A0AAI8VIZ6_9PEZI</name>
<feature type="compositionally biased region" description="Basic and acidic residues" evidence="2">
    <location>
        <begin position="177"/>
        <end position="190"/>
    </location>
</feature>
<gene>
    <name evidence="3" type="ORF">KHLLAP_LOCUS9132</name>
</gene>
<evidence type="ECO:0000313" key="4">
    <source>
        <dbReference type="Proteomes" id="UP001295740"/>
    </source>
</evidence>
<accession>A0AAI8VIZ6</accession>
<sequence length="190" mass="21391">MSTLQPHNADFHPHSSRLAESYVIPTSVFLRTIQELDSRLQNAQHQVWLNTVENVKLREQLGRLTHEKEKLQRELEVQEQVINTQQRLISVLETYQAENPTGLQSLINSNNTVSRVELPDCETPPSQLPISVSPPFLMPESSTLSAVQSSWGNSEMGLTELEEAVAQSAGSHGKRKAQTEEGRDNKRQKV</sequence>
<evidence type="ECO:0000256" key="1">
    <source>
        <dbReference type="SAM" id="Coils"/>
    </source>
</evidence>
<feature type="region of interest" description="Disordered" evidence="2">
    <location>
        <begin position="164"/>
        <end position="190"/>
    </location>
</feature>
<organism evidence="3 4">
    <name type="scientific">Anthostomella pinea</name>
    <dbReference type="NCBI Taxonomy" id="933095"/>
    <lineage>
        <taxon>Eukaryota</taxon>
        <taxon>Fungi</taxon>
        <taxon>Dikarya</taxon>
        <taxon>Ascomycota</taxon>
        <taxon>Pezizomycotina</taxon>
        <taxon>Sordariomycetes</taxon>
        <taxon>Xylariomycetidae</taxon>
        <taxon>Xylariales</taxon>
        <taxon>Xylariaceae</taxon>
        <taxon>Anthostomella</taxon>
    </lineage>
</organism>
<reference evidence="3" key="1">
    <citation type="submission" date="2023-10" db="EMBL/GenBank/DDBJ databases">
        <authorList>
            <person name="Hackl T."/>
        </authorList>
    </citation>
    <scope>NUCLEOTIDE SEQUENCE</scope>
</reference>
<keyword evidence="4" id="KW-1185">Reference proteome</keyword>